<evidence type="ECO:0000313" key="5">
    <source>
        <dbReference type="EMBL" id="KAK1377624.1"/>
    </source>
</evidence>
<proteinExistence type="predicted"/>
<dbReference type="Proteomes" id="UP001237642">
    <property type="component" value="Unassembled WGS sequence"/>
</dbReference>
<dbReference type="GO" id="GO:0003700">
    <property type="term" value="F:DNA-binding transcription factor activity"/>
    <property type="evidence" value="ECO:0007669"/>
    <property type="project" value="InterPro"/>
</dbReference>
<comment type="caution">
    <text evidence="5">The sequence shown here is derived from an EMBL/GenBank/DDBJ whole genome shotgun (WGS) entry which is preliminary data.</text>
</comment>
<feature type="region of interest" description="Disordered" evidence="4">
    <location>
        <begin position="1"/>
        <end position="33"/>
    </location>
</feature>
<evidence type="ECO:0000256" key="1">
    <source>
        <dbReference type="ARBA" id="ARBA00022491"/>
    </source>
</evidence>
<keyword evidence="6" id="KW-1185">Reference proteome</keyword>
<evidence type="ECO:0000256" key="4">
    <source>
        <dbReference type="SAM" id="MobiDB-lite"/>
    </source>
</evidence>
<dbReference type="PANTHER" id="PTHR33388:SF18">
    <property type="entry name" value="PROTEIN SPEAR1"/>
    <property type="match status" value="1"/>
</dbReference>
<feature type="region of interest" description="Disordered" evidence="4">
    <location>
        <begin position="132"/>
        <end position="152"/>
    </location>
</feature>
<accession>A0AAD8I354</accession>
<keyword evidence="3" id="KW-0804">Transcription</keyword>
<sequence>MASNGSNGQGEARSGGSSSKKVRKNVGKAKGPKVCQRGMGIAQLEQLRIQSQMEAAAALAANVSAGTMVPTNLHNVPVYQLLDEGPRVNDSFYLSSVLASIPPSFTHTPVTAPPAAGPQGVKENLSIFDCWKTSTPSRSHGPQSKKVQMSMAGEGSDIQLGQLNTSRLDEKEDHEFQQPNYFTRLLLADDEEEETGQKNKKARTDISSGEVSGAPAAGSSSSQGPNLELRLSF</sequence>
<feature type="compositionally biased region" description="Low complexity" evidence="4">
    <location>
        <begin position="207"/>
        <end position="222"/>
    </location>
</feature>
<dbReference type="AlphaFoldDB" id="A0AAD8I354"/>
<evidence type="ECO:0000256" key="3">
    <source>
        <dbReference type="ARBA" id="ARBA00023163"/>
    </source>
</evidence>
<keyword evidence="2" id="KW-0805">Transcription regulation</keyword>
<organism evidence="5 6">
    <name type="scientific">Heracleum sosnowskyi</name>
    <dbReference type="NCBI Taxonomy" id="360622"/>
    <lineage>
        <taxon>Eukaryota</taxon>
        <taxon>Viridiplantae</taxon>
        <taxon>Streptophyta</taxon>
        <taxon>Embryophyta</taxon>
        <taxon>Tracheophyta</taxon>
        <taxon>Spermatophyta</taxon>
        <taxon>Magnoliopsida</taxon>
        <taxon>eudicotyledons</taxon>
        <taxon>Gunneridae</taxon>
        <taxon>Pentapetalae</taxon>
        <taxon>asterids</taxon>
        <taxon>campanulids</taxon>
        <taxon>Apiales</taxon>
        <taxon>Apiaceae</taxon>
        <taxon>Apioideae</taxon>
        <taxon>apioid superclade</taxon>
        <taxon>Tordylieae</taxon>
        <taxon>Tordyliinae</taxon>
        <taxon>Heracleum</taxon>
    </lineage>
</organism>
<dbReference type="InterPro" id="IPR040356">
    <property type="entry name" value="SPEAR"/>
</dbReference>
<evidence type="ECO:0000256" key="2">
    <source>
        <dbReference type="ARBA" id="ARBA00023015"/>
    </source>
</evidence>
<keyword evidence="1" id="KW-0678">Repressor</keyword>
<evidence type="ECO:0000313" key="6">
    <source>
        <dbReference type="Proteomes" id="UP001237642"/>
    </source>
</evidence>
<feature type="region of interest" description="Disordered" evidence="4">
    <location>
        <begin position="185"/>
        <end position="233"/>
    </location>
</feature>
<name>A0AAD8I354_9APIA</name>
<gene>
    <name evidence="5" type="ORF">POM88_024368</name>
</gene>
<dbReference type="EMBL" id="JAUIZM010000006">
    <property type="protein sequence ID" value="KAK1377624.1"/>
    <property type="molecule type" value="Genomic_DNA"/>
</dbReference>
<reference evidence="5" key="1">
    <citation type="submission" date="2023-02" db="EMBL/GenBank/DDBJ databases">
        <title>Genome of toxic invasive species Heracleum sosnowskyi carries increased number of genes despite the absence of recent whole-genome duplications.</title>
        <authorList>
            <person name="Schelkunov M."/>
            <person name="Shtratnikova V."/>
            <person name="Makarenko M."/>
            <person name="Klepikova A."/>
            <person name="Omelchenko D."/>
            <person name="Novikova G."/>
            <person name="Obukhova E."/>
            <person name="Bogdanov V."/>
            <person name="Penin A."/>
            <person name="Logacheva M."/>
        </authorList>
    </citation>
    <scope>NUCLEOTIDE SEQUENCE</scope>
    <source>
        <strain evidence="5">Hsosn_3</strain>
        <tissue evidence="5">Leaf</tissue>
    </source>
</reference>
<protein>
    <submittedName>
        <fullName evidence="5">Uncharacterized protein</fullName>
    </submittedName>
</protein>
<feature type="compositionally biased region" description="Basic residues" evidence="4">
    <location>
        <begin position="20"/>
        <end position="31"/>
    </location>
</feature>
<dbReference type="PANTHER" id="PTHR33388">
    <property type="entry name" value="OS01G0212500 PROTEIN"/>
    <property type="match status" value="1"/>
</dbReference>
<feature type="compositionally biased region" description="Polar residues" evidence="4">
    <location>
        <begin position="132"/>
        <end position="147"/>
    </location>
</feature>
<reference evidence="5" key="2">
    <citation type="submission" date="2023-05" db="EMBL/GenBank/DDBJ databases">
        <authorList>
            <person name="Schelkunov M.I."/>
        </authorList>
    </citation>
    <scope>NUCLEOTIDE SEQUENCE</scope>
    <source>
        <strain evidence="5">Hsosn_3</strain>
        <tissue evidence="5">Leaf</tissue>
    </source>
</reference>